<sequence length="592" mass="68135">MIFYFITIAVLIISLYLSVRYYRKKRNEKMIKSFLKPYDPNWKIKKRAEIIEDLKDSEFDVLIIGGGCTGVGCALDAATRGLKVGLIESDDFGSGTSSKSSKLLHGGVRYLEKAINDLDCKQFNFVSEALNERKIVMDACPYLTKSIEIMFPVYQRIMIIYYYIGLKIYDWMSGSQSLGPSRFLNREDTIKTFSNIRKDGLKGSIVYKDGQFDDAKYCVMIALTSAYFGASILNHCQFKRFIKENGKIKGVIAFDKLSKKELTIKTKTVINTTGQFADKIRHLVENDDKKILAQSSGTHVIVSKEFGPTNMGFVDPNTADGRIAFFIPFKGKLLMGGTDIRYKEESYVEPNQADLKFLIHEIDFYTNRNTFVNKNDIFSVWTGIRPLIKDDSKEFTEEIVRRHSILVDKDGLITCTGGKWTIYRLMAEQAINKLVRTFKFKTKRGCVTRHIKLLGAQNYSEETINDIMTNLRISYDVAEHLATSYGTRALLISNYIKERPNSFVSEYPYIKEEILYQMDHEMAFKITDVLFNRLMLSYIDVRTAFDLVEIVGEIMKEHYNWSEDYYKEQCEEAKMFLNTAGYSLLNTTEIDL</sequence>
<evidence type="ECO:0000313" key="12">
    <source>
        <dbReference type="Proteomes" id="UP000016927"/>
    </source>
</evidence>
<keyword evidence="12" id="KW-1185">Reference proteome</keyword>
<dbReference type="EC" id="1.1.5.3" evidence="3 7"/>
<feature type="domain" description="Alpha-glycerophosphate oxidase C-terminal" evidence="10">
    <location>
        <begin position="446"/>
        <end position="564"/>
    </location>
</feature>
<protein>
    <recommendedName>
        <fullName evidence="3 7">Glycerol-3-phosphate dehydrogenase</fullName>
        <ecNumber evidence="3 7">1.1.5.3</ecNumber>
    </recommendedName>
</protein>
<keyword evidence="8" id="KW-0812">Transmembrane</keyword>
<dbReference type="PANTHER" id="PTHR11985:SF15">
    <property type="entry name" value="GLYCEROL-3-PHOSPHATE DEHYDROGENASE, MITOCHONDRIAL"/>
    <property type="match status" value="1"/>
</dbReference>
<dbReference type="AlphaFoldDB" id="R0KRB7"/>
<dbReference type="Pfam" id="PF01266">
    <property type="entry name" value="DAO"/>
    <property type="match status" value="1"/>
</dbReference>
<evidence type="ECO:0000256" key="6">
    <source>
        <dbReference type="ARBA" id="ARBA00023002"/>
    </source>
</evidence>
<dbReference type="InterPro" id="IPR031656">
    <property type="entry name" value="DAO_C"/>
</dbReference>
<accession>R0KRB7</accession>
<keyword evidence="6 7" id="KW-0560">Oxidoreductase</keyword>
<dbReference type="HOGENOM" id="CLU_015740_4_1_1"/>
<dbReference type="InterPro" id="IPR000447">
    <property type="entry name" value="G3P_DH_FAD-dep"/>
</dbReference>
<dbReference type="GO" id="GO:0005739">
    <property type="term" value="C:mitochondrion"/>
    <property type="evidence" value="ECO:0007669"/>
    <property type="project" value="TreeGrafter"/>
</dbReference>
<dbReference type="InterPro" id="IPR036188">
    <property type="entry name" value="FAD/NAD-bd_sf"/>
</dbReference>
<organism evidence="11 12">
    <name type="scientific">Nosema bombycis (strain CQ1 / CVCC 102059)</name>
    <name type="common">Microsporidian parasite</name>
    <name type="synonym">Pebrine of silkworm</name>
    <dbReference type="NCBI Taxonomy" id="578461"/>
    <lineage>
        <taxon>Eukaryota</taxon>
        <taxon>Fungi</taxon>
        <taxon>Fungi incertae sedis</taxon>
        <taxon>Microsporidia</taxon>
        <taxon>Nosematidae</taxon>
        <taxon>Nosema</taxon>
    </lineage>
</organism>
<dbReference type="EMBL" id="KB908992">
    <property type="protein sequence ID" value="EOB13286.1"/>
    <property type="molecule type" value="Genomic_DNA"/>
</dbReference>
<dbReference type="InterPro" id="IPR006076">
    <property type="entry name" value="FAD-dep_OxRdtase"/>
</dbReference>
<evidence type="ECO:0000259" key="9">
    <source>
        <dbReference type="Pfam" id="PF01266"/>
    </source>
</evidence>
<proteinExistence type="inferred from homology"/>
<name>R0KRB7_NOSB1</name>
<feature type="transmembrane region" description="Helical" evidence="8">
    <location>
        <begin position="6"/>
        <end position="22"/>
    </location>
</feature>
<reference evidence="11 12" key="1">
    <citation type="journal article" date="2013" name="BMC Genomics">
        <title>Comparative genomics of parasitic silkworm microsporidia reveal an association between genome expansion and host adaptation.</title>
        <authorList>
            <person name="Pan G."/>
            <person name="Xu J."/>
            <person name="Li T."/>
            <person name="Xia Q."/>
            <person name="Liu S.L."/>
            <person name="Zhang G."/>
            <person name="Li S."/>
            <person name="Li C."/>
            <person name="Liu H."/>
            <person name="Yang L."/>
            <person name="Liu T."/>
            <person name="Zhang X."/>
            <person name="Wu Z."/>
            <person name="Fan W."/>
            <person name="Dang X."/>
            <person name="Xiang H."/>
            <person name="Tao M."/>
            <person name="Li Y."/>
            <person name="Hu J."/>
            <person name="Li Z."/>
            <person name="Lin L."/>
            <person name="Luo J."/>
            <person name="Geng L."/>
            <person name="Wang L."/>
            <person name="Long M."/>
            <person name="Wan Y."/>
            <person name="He N."/>
            <person name="Zhang Z."/>
            <person name="Lu C."/>
            <person name="Keeling P.J."/>
            <person name="Wang J."/>
            <person name="Xiang Z."/>
            <person name="Zhou Z."/>
        </authorList>
    </citation>
    <scope>NUCLEOTIDE SEQUENCE [LARGE SCALE GENOMIC DNA]</scope>
    <source>
        <strain evidence="12">CQ1 / CVCC 102059</strain>
    </source>
</reference>
<dbReference type="Gene3D" id="3.50.50.60">
    <property type="entry name" value="FAD/NAD(P)-binding domain"/>
    <property type="match status" value="1"/>
</dbReference>
<evidence type="ECO:0000256" key="2">
    <source>
        <dbReference type="ARBA" id="ARBA00007330"/>
    </source>
</evidence>
<dbReference type="Gene3D" id="3.30.9.10">
    <property type="entry name" value="D-Amino Acid Oxidase, subunit A, domain 2"/>
    <property type="match status" value="1"/>
</dbReference>
<dbReference type="VEuPathDB" id="MicrosporidiaDB:NBO_84g0004"/>
<comment type="similarity">
    <text evidence="2 7">Belongs to the FAD-dependent glycerol-3-phosphate dehydrogenase family.</text>
</comment>
<evidence type="ECO:0000259" key="10">
    <source>
        <dbReference type="Pfam" id="PF16901"/>
    </source>
</evidence>
<dbReference type="STRING" id="578461.R0KRB7"/>
<dbReference type="Pfam" id="PF16901">
    <property type="entry name" value="DAO_C"/>
    <property type="match status" value="1"/>
</dbReference>
<feature type="domain" description="FAD dependent oxidoreductase" evidence="9">
    <location>
        <begin position="60"/>
        <end position="421"/>
    </location>
</feature>
<dbReference type="OrthoDB" id="264015at2759"/>
<keyword evidence="5" id="KW-0274">FAD</keyword>
<dbReference type="Gene3D" id="1.10.8.870">
    <property type="entry name" value="Alpha-glycerophosphate oxidase, cap domain"/>
    <property type="match status" value="1"/>
</dbReference>
<dbReference type="PANTHER" id="PTHR11985">
    <property type="entry name" value="GLYCEROL-3-PHOSPHATE DEHYDROGENASE"/>
    <property type="match status" value="1"/>
</dbReference>
<dbReference type="OMA" id="PHIVKPM"/>
<gene>
    <name evidence="11" type="primary">GPDM</name>
    <name evidence="11" type="ORF">NBO_84g0004</name>
</gene>
<evidence type="ECO:0000256" key="3">
    <source>
        <dbReference type="ARBA" id="ARBA00013029"/>
    </source>
</evidence>
<dbReference type="GO" id="GO:0006072">
    <property type="term" value="P:glycerol-3-phosphate metabolic process"/>
    <property type="evidence" value="ECO:0007669"/>
    <property type="project" value="UniProtKB-UniRule"/>
</dbReference>
<dbReference type="GO" id="GO:0004368">
    <property type="term" value="F:glycerol-3-phosphate dehydrogenase (quinone) activity"/>
    <property type="evidence" value="ECO:0007669"/>
    <property type="project" value="UniProtKB-EC"/>
</dbReference>
<evidence type="ECO:0000256" key="4">
    <source>
        <dbReference type="ARBA" id="ARBA00022630"/>
    </source>
</evidence>
<keyword evidence="8" id="KW-0472">Membrane</keyword>
<keyword evidence="4 7" id="KW-0285">Flavoprotein</keyword>
<evidence type="ECO:0000256" key="5">
    <source>
        <dbReference type="ARBA" id="ARBA00022827"/>
    </source>
</evidence>
<dbReference type="PROSITE" id="PS00977">
    <property type="entry name" value="FAD_G3PDH_1"/>
    <property type="match status" value="1"/>
</dbReference>
<dbReference type="SUPFAM" id="SSF51905">
    <property type="entry name" value="FAD/NAD(P)-binding domain"/>
    <property type="match status" value="1"/>
</dbReference>
<dbReference type="InterPro" id="IPR038299">
    <property type="entry name" value="DAO_C_sf"/>
</dbReference>
<evidence type="ECO:0000256" key="7">
    <source>
        <dbReference type="RuleBase" id="RU361217"/>
    </source>
</evidence>
<evidence type="ECO:0000313" key="11">
    <source>
        <dbReference type="EMBL" id="EOB13286.1"/>
    </source>
</evidence>
<comment type="catalytic activity">
    <reaction evidence="7">
        <text>a quinone + sn-glycerol 3-phosphate = dihydroxyacetone phosphate + a quinol</text>
        <dbReference type="Rhea" id="RHEA:18977"/>
        <dbReference type="ChEBI" id="CHEBI:24646"/>
        <dbReference type="ChEBI" id="CHEBI:57597"/>
        <dbReference type="ChEBI" id="CHEBI:57642"/>
        <dbReference type="ChEBI" id="CHEBI:132124"/>
        <dbReference type="EC" id="1.1.5.3"/>
    </reaction>
</comment>
<keyword evidence="8" id="KW-1133">Transmembrane helix</keyword>
<dbReference type="Proteomes" id="UP000016927">
    <property type="component" value="Unassembled WGS sequence"/>
</dbReference>
<evidence type="ECO:0000256" key="8">
    <source>
        <dbReference type="SAM" id="Phobius"/>
    </source>
</evidence>
<comment type="cofactor">
    <cofactor evidence="1 7">
        <name>FAD</name>
        <dbReference type="ChEBI" id="CHEBI:57692"/>
    </cofactor>
</comment>
<dbReference type="PRINTS" id="PR01001">
    <property type="entry name" value="FADG3PDH"/>
</dbReference>
<evidence type="ECO:0000256" key="1">
    <source>
        <dbReference type="ARBA" id="ARBA00001974"/>
    </source>
</evidence>